<comment type="caution">
    <text evidence="1">The sequence shown here is derived from an EMBL/GenBank/DDBJ whole genome shotgun (WGS) entry which is preliminary data.</text>
</comment>
<organism evidence="1">
    <name type="scientific">marine sediment metagenome</name>
    <dbReference type="NCBI Taxonomy" id="412755"/>
    <lineage>
        <taxon>unclassified sequences</taxon>
        <taxon>metagenomes</taxon>
        <taxon>ecological metagenomes</taxon>
    </lineage>
</organism>
<evidence type="ECO:0000313" key="1">
    <source>
        <dbReference type="EMBL" id="GAH11685.1"/>
    </source>
</evidence>
<gene>
    <name evidence="1" type="ORF">S01H4_58017</name>
</gene>
<protein>
    <recommendedName>
        <fullName evidence="2">DUF115 domain-containing protein</fullName>
    </recommendedName>
</protein>
<evidence type="ECO:0008006" key="2">
    <source>
        <dbReference type="Google" id="ProtNLM"/>
    </source>
</evidence>
<proteinExistence type="predicted"/>
<accession>X1DTW3</accession>
<dbReference type="EMBL" id="BART01033841">
    <property type="protein sequence ID" value="GAH11685.1"/>
    <property type="molecule type" value="Genomic_DNA"/>
</dbReference>
<dbReference type="AlphaFoldDB" id="X1DTW3"/>
<feature type="non-terminal residue" evidence="1">
    <location>
        <position position="145"/>
    </location>
</feature>
<reference evidence="1" key="1">
    <citation type="journal article" date="2014" name="Front. Microbiol.">
        <title>High frequency of phylogenetically diverse reductive dehalogenase-homologous genes in deep subseafloor sedimentary metagenomes.</title>
        <authorList>
            <person name="Kawai M."/>
            <person name="Futagami T."/>
            <person name="Toyoda A."/>
            <person name="Takaki Y."/>
            <person name="Nishi S."/>
            <person name="Hori S."/>
            <person name="Arai W."/>
            <person name="Tsubouchi T."/>
            <person name="Morono Y."/>
            <person name="Uchiyama I."/>
            <person name="Ito T."/>
            <person name="Fujiyama A."/>
            <person name="Inagaki F."/>
            <person name="Takami H."/>
        </authorList>
    </citation>
    <scope>NUCLEOTIDE SEQUENCE</scope>
    <source>
        <strain evidence="1">Expedition CK06-06</strain>
    </source>
</reference>
<sequence length="145" mass="17152">MRFPKTDWRPSHFLCVTTWVMKDSYRADVLKAIDLGIPCFMGERIRHIFDRDDKNIVWIDCAFPHFDKSYDINETRLKWWLRDISDGTLNFYAHSLFATTRLAAYMGFNPLYFVGCDLGWKGIKGDTDQDHFDSSYEDTTFRKPS</sequence>
<name>X1DTW3_9ZZZZ</name>